<reference evidence="1" key="1">
    <citation type="submission" date="2019-08" db="EMBL/GenBank/DDBJ databases">
        <authorList>
            <person name="Kucharzyk K."/>
            <person name="Murdoch R.W."/>
            <person name="Higgins S."/>
            <person name="Loffler F."/>
        </authorList>
    </citation>
    <scope>NUCLEOTIDE SEQUENCE</scope>
</reference>
<evidence type="ECO:0000313" key="1">
    <source>
        <dbReference type="EMBL" id="MPM81993.1"/>
    </source>
</evidence>
<protein>
    <submittedName>
        <fullName evidence="1">Uncharacterized protein</fullName>
    </submittedName>
</protein>
<dbReference type="EMBL" id="VSSQ01031196">
    <property type="protein sequence ID" value="MPM81993.1"/>
    <property type="molecule type" value="Genomic_DNA"/>
</dbReference>
<organism evidence="1">
    <name type="scientific">bioreactor metagenome</name>
    <dbReference type="NCBI Taxonomy" id="1076179"/>
    <lineage>
        <taxon>unclassified sequences</taxon>
        <taxon>metagenomes</taxon>
        <taxon>ecological metagenomes</taxon>
    </lineage>
</organism>
<name>A0A645CYP6_9ZZZZ</name>
<sequence length="135" mass="14322">MIAGFHVYDATQSLGGAYVLTVRLTGPPAQLHGSLRIHTSLGDHLVDRQLVGSRGLGEIVGQVGIAEVLEIAFGAGLARLAFPALGGWTPGDLHQQVIHSLASKVDTIPMIRSRTSGCFFSSACRRDTRSFLALL</sequence>
<comment type="caution">
    <text evidence="1">The sequence shown here is derived from an EMBL/GenBank/DDBJ whole genome shotgun (WGS) entry which is preliminary data.</text>
</comment>
<proteinExistence type="predicted"/>
<accession>A0A645CYP6</accession>
<gene>
    <name evidence="1" type="ORF">SDC9_129051</name>
</gene>
<dbReference type="AlphaFoldDB" id="A0A645CYP6"/>